<name>W8EVK0_9BACT</name>
<dbReference type="KEGG" id="hsw:Hsw_0948"/>
<organism evidence="1 2">
    <name type="scientific">Hymenobacter swuensis DY53</name>
    <dbReference type="NCBI Taxonomy" id="1227739"/>
    <lineage>
        <taxon>Bacteria</taxon>
        <taxon>Pseudomonadati</taxon>
        <taxon>Bacteroidota</taxon>
        <taxon>Cytophagia</taxon>
        <taxon>Cytophagales</taxon>
        <taxon>Hymenobacteraceae</taxon>
        <taxon>Hymenobacter</taxon>
    </lineage>
</organism>
<gene>
    <name evidence="1" type="ORF">Hsw_0948</name>
</gene>
<evidence type="ECO:0000313" key="1">
    <source>
        <dbReference type="EMBL" id="AHJ96543.1"/>
    </source>
</evidence>
<dbReference type="HOGENOM" id="CLU_3344554_0_0_10"/>
<evidence type="ECO:0000313" key="2">
    <source>
        <dbReference type="Proteomes" id="UP000019423"/>
    </source>
</evidence>
<reference evidence="1 2" key="1">
    <citation type="submission" date="2014-01" db="EMBL/GenBank/DDBJ databases">
        <title>Complete genome sequence of ionizing-radiation resistance bacterium Hymenobacter swuensis DY53.</title>
        <authorList>
            <person name="Jung J.-H."/>
            <person name="Jeong S.-W."/>
            <person name="Joe M.-H."/>
            <person name="Cho y.-j."/>
            <person name="Kim M.-K."/>
            <person name="Lim S.-Y."/>
        </authorList>
    </citation>
    <scope>NUCLEOTIDE SEQUENCE [LARGE SCALE GENOMIC DNA]</scope>
    <source>
        <strain evidence="1 2">DY53</strain>
    </source>
</reference>
<keyword evidence="2" id="KW-1185">Reference proteome</keyword>
<sequence length="37" mass="4235">MLVVHRQRTTRKYFRENKLGRTLPVGACVGSILSAYL</sequence>
<proteinExistence type="predicted"/>
<dbReference type="EMBL" id="CP007145">
    <property type="protein sequence ID" value="AHJ96543.1"/>
    <property type="molecule type" value="Genomic_DNA"/>
</dbReference>
<protein>
    <submittedName>
        <fullName evidence="1">Uncharacterized protein</fullName>
    </submittedName>
</protein>
<dbReference type="AlphaFoldDB" id="W8EVK0"/>
<dbReference type="Proteomes" id="UP000019423">
    <property type="component" value="Chromosome"/>
</dbReference>
<accession>W8EVK0</accession>
<dbReference type="STRING" id="1227739.Hsw_0948"/>